<keyword evidence="7" id="KW-1185">Reference proteome</keyword>
<dbReference type="InterPro" id="IPR013098">
    <property type="entry name" value="Ig_I-set"/>
</dbReference>
<organism evidence="6 7">
    <name type="scientific">Petrolisthes manimaculis</name>
    <dbReference type="NCBI Taxonomy" id="1843537"/>
    <lineage>
        <taxon>Eukaryota</taxon>
        <taxon>Metazoa</taxon>
        <taxon>Ecdysozoa</taxon>
        <taxon>Arthropoda</taxon>
        <taxon>Crustacea</taxon>
        <taxon>Multicrustacea</taxon>
        <taxon>Malacostraca</taxon>
        <taxon>Eumalacostraca</taxon>
        <taxon>Eucarida</taxon>
        <taxon>Decapoda</taxon>
        <taxon>Pleocyemata</taxon>
        <taxon>Anomura</taxon>
        <taxon>Galatheoidea</taxon>
        <taxon>Porcellanidae</taxon>
        <taxon>Petrolisthes</taxon>
    </lineage>
</organism>
<feature type="region of interest" description="Disordered" evidence="4">
    <location>
        <begin position="506"/>
        <end position="570"/>
    </location>
</feature>
<reference evidence="6" key="1">
    <citation type="submission" date="2023-11" db="EMBL/GenBank/DDBJ databases">
        <title>Genome assemblies of two species of porcelain crab, Petrolisthes cinctipes and Petrolisthes manimaculis (Anomura: Porcellanidae).</title>
        <authorList>
            <person name="Angst P."/>
        </authorList>
    </citation>
    <scope>NUCLEOTIDE SEQUENCE</scope>
    <source>
        <strain evidence="6">PB745_02</strain>
        <tissue evidence="6">Gill</tissue>
    </source>
</reference>
<comment type="subcellular location">
    <subcellularLocation>
        <location evidence="1">Membrane</location>
        <topology evidence="1">Single-pass membrane protein</topology>
    </subcellularLocation>
</comment>
<evidence type="ECO:0000313" key="7">
    <source>
        <dbReference type="Proteomes" id="UP001292094"/>
    </source>
</evidence>
<feature type="domain" description="Ig-like" evidence="5">
    <location>
        <begin position="74"/>
        <end position="175"/>
    </location>
</feature>
<dbReference type="PANTHER" id="PTHR23278">
    <property type="entry name" value="SIDESTEP PROTEIN"/>
    <property type="match status" value="1"/>
</dbReference>
<proteinExistence type="predicted"/>
<dbReference type="InterPro" id="IPR036179">
    <property type="entry name" value="Ig-like_dom_sf"/>
</dbReference>
<comment type="caution">
    <text evidence="6">The sequence shown here is derived from an EMBL/GenBank/DDBJ whole genome shotgun (WGS) entry which is preliminary data.</text>
</comment>
<dbReference type="EMBL" id="JAWZYT010004594">
    <property type="protein sequence ID" value="KAK4293268.1"/>
    <property type="molecule type" value="Genomic_DNA"/>
</dbReference>
<keyword evidence="3" id="KW-1015">Disulfide bond</keyword>
<dbReference type="AlphaFoldDB" id="A0AAE1TPK4"/>
<feature type="domain" description="Ig-like" evidence="5">
    <location>
        <begin position="314"/>
        <end position="368"/>
    </location>
</feature>
<dbReference type="InterPro" id="IPR003598">
    <property type="entry name" value="Ig_sub2"/>
</dbReference>
<name>A0AAE1TPK4_9EUCA</name>
<evidence type="ECO:0000259" key="5">
    <source>
        <dbReference type="PROSITE" id="PS50835"/>
    </source>
</evidence>
<dbReference type="InterPro" id="IPR013783">
    <property type="entry name" value="Ig-like_fold"/>
</dbReference>
<feature type="non-terminal residue" evidence="6">
    <location>
        <position position="1"/>
    </location>
</feature>
<dbReference type="SMART" id="SM00408">
    <property type="entry name" value="IGc2"/>
    <property type="match status" value="3"/>
</dbReference>
<evidence type="ECO:0000256" key="1">
    <source>
        <dbReference type="ARBA" id="ARBA00004167"/>
    </source>
</evidence>
<feature type="compositionally biased region" description="Acidic residues" evidence="4">
    <location>
        <begin position="516"/>
        <end position="530"/>
    </location>
</feature>
<dbReference type="InterPro" id="IPR003599">
    <property type="entry name" value="Ig_sub"/>
</dbReference>
<dbReference type="Pfam" id="PF07679">
    <property type="entry name" value="I-set"/>
    <property type="match status" value="1"/>
</dbReference>
<feature type="compositionally biased region" description="Basic residues" evidence="4">
    <location>
        <begin position="545"/>
        <end position="559"/>
    </location>
</feature>
<dbReference type="SMART" id="SM00409">
    <property type="entry name" value="IG"/>
    <property type="match status" value="2"/>
</dbReference>
<dbReference type="CDD" id="cd00096">
    <property type="entry name" value="Ig"/>
    <property type="match status" value="1"/>
</dbReference>
<evidence type="ECO:0000256" key="3">
    <source>
        <dbReference type="ARBA" id="ARBA00023157"/>
    </source>
</evidence>
<evidence type="ECO:0000256" key="4">
    <source>
        <dbReference type="SAM" id="MobiDB-lite"/>
    </source>
</evidence>
<sequence length="637" mass="69108">YDATESSFTMGHRWKNNKVLGSRAYFISTSSPPVLTLQPVHAYDQGMFTCRVDYRSSPSTTVFVNLTVVVPPGPPLVLWEGVGVVGSVGPLGEGQRTKLTCRSSGGRPAPTLSWYANEKVLPIAHAKKELDTISETYTSEASISVVVTRDLLGVEFRCHASAPHQPPDSRDDGTSLPTTPRVASVFVNVTLPPVEVRILASARSVRAGTTLRLVCQSSGSHPPAVLTWQRGHAHLPQVTHSIENGGNITTATLTILVNRHHDGALLSCTGTNPALPHAALTDTITLSVTYAPVVGLDLGKTMIEDRIKEGGRHWHHNNVELQHNMSAGVMMNGKDLAIRGLRRADSGSYTCTAANIEGRTTSNAVRLAVRLLLGLALTGAGVEGKRIHRRSLLNTGATSLPSAYNTQHPSSAMDGPSALPGLRTDLLTGSTKMMEALNTEDDVNRQQEQGDQKKGETYTITITDSATGKPEVQKIDVERTPSNQDAQQVIPINVNDDEALAEQIEAQEASASQDIPQEDLEGEEREELSEKEDKKTPAIDMKVSTKSKYKNRNKTKTPKHSASLKVSQKCPLKRTTKPVCRQKLRKPVPCKAPPKPICPCKSPKPVRLRIPPKPKCPCVPQKPTCPLLKARRAQKEE</sequence>
<protein>
    <recommendedName>
        <fullName evidence="5">Ig-like domain-containing protein</fullName>
    </recommendedName>
</protein>
<dbReference type="InterPro" id="IPR007110">
    <property type="entry name" value="Ig-like_dom"/>
</dbReference>
<dbReference type="PROSITE" id="PS50835">
    <property type="entry name" value="IG_LIKE"/>
    <property type="match status" value="3"/>
</dbReference>
<feature type="region of interest" description="Disordered" evidence="4">
    <location>
        <begin position="398"/>
        <end position="423"/>
    </location>
</feature>
<evidence type="ECO:0000313" key="6">
    <source>
        <dbReference type="EMBL" id="KAK4293268.1"/>
    </source>
</evidence>
<feature type="domain" description="Ig-like" evidence="5">
    <location>
        <begin position="192"/>
        <end position="287"/>
    </location>
</feature>
<gene>
    <name evidence="6" type="ORF">Pmani_034016</name>
</gene>
<dbReference type="Proteomes" id="UP001292094">
    <property type="component" value="Unassembled WGS sequence"/>
</dbReference>
<evidence type="ECO:0000256" key="2">
    <source>
        <dbReference type="ARBA" id="ARBA00023136"/>
    </source>
</evidence>
<dbReference type="PANTHER" id="PTHR23278:SF32">
    <property type="entry name" value="NEUROMUSCULIN, ISOFORM E"/>
    <property type="match status" value="1"/>
</dbReference>
<dbReference type="SUPFAM" id="SSF48726">
    <property type="entry name" value="Immunoglobulin"/>
    <property type="match status" value="4"/>
</dbReference>
<dbReference type="Pfam" id="PF08205">
    <property type="entry name" value="C2-set_2"/>
    <property type="match status" value="2"/>
</dbReference>
<dbReference type="InterPro" id="IPR013162">
    <property type="entry name" value="CD80_C2-set"/>
</dbReference>
<feature type="compositionally biased region" description="Polar residues" evidence="4">
    <location>
        <begin position="398"/>
        <end position="410"/>
    </location>
</feature>
<dbReference type="Gene3D" id="2.60.40.10">
    <property type="entry name" value="Immunoglobulins"/>
    <property type="match status" value="4"/>
</dbReference>
<keyword evidence="2" id="KW-0472">Membrane</keyword>
<accession>A0AAE1TPK4</accession>
<dbReference type="GO" id="GO:0016020">
    <property type="term" value="C:membrane"/>
    <property type="evidence" value="ECO:0007669"/>
    <property type="project" value="UniProtKB-SubCell"/>
</dbReference>